<dbReference type="Proteomes" id="UP000680185">
    <property type="component" value="Unassembled WGS sequence"/>
</dbReference>
<sequence length="85" mass="8396">MELNVKAISLAAGITAGIVSVICTAAFALAPEQAVSVGSLLMHGVAVQARPLTAVNAVAGIVLAVAFGIIVGAVFAGLNNKLLKK</sequence>
<keyword evidence="1" id="KW-0472">Membrane</keyword>
<evidence type="ECO:0000256" key="1">
    <source>
        <dbReference type="SAM" id="Phobius"/>
    </source>
</evidence>
<organism evidence="2 4">
    <name type="scientific">Candidatus Iainarchaeum sp</name>
    <dbReference type="NCBI Taxonomy" id="3101447"/>
    <lineage>
        <taxon>Archaea</taxon>
        <taxon>Candidatus Iainarchaeota</taxon>
        <taxon>Candidatus Iainarchaeia</taxon>
        <taxon>Candidatus Iainarchaeales</taxon>
        <taxon>Candidatus Iainarchaeaceae</taxon>
        <taxon>Candidatus Iainarchaeum</taxon>
    </lineage>
</organism>
<dbReference type="EMBL" id="JAGVWB010000012">
    <property type="protein sequence ID" value="MBS3058163.1"/>
    <property type="molecule type" value="Genomic_DNA"/>
</dbReference>
<comment type="caution">
    <text evidence="2">The sequence shown here is derived from an EMBL/GenBank/DDBJ whole genome shotgun (WGS) entry which is preliminary data.</text>
</comment>
<gene>
    <name evidence="2" type="ORF">HA222_02690</name>
    <name evidence="3" type="ORF">J4478_02060</name>
</gene>
<keyword evidence="1" id="KW-1133">Transmembrane helix</keyword>
<evidence type="ECO:0000313" key="3">
    <source>
        <dbReference type="EMBL" id="MBS3058163.1"/>
    </source>
</evidence>
<keyword evidence="1" id="KW-0812">Transmembrane</keyword>
<evidence type="ECO:0000313" key="2">
    <source>
        <dbReference type="EMBL" id="HIH21543.1"/>
    </source>
</evidence>
<reference evidence="4" key="1">
    <citation type="journal article" date="2020" name="bioRxiv">
        <title>A rank-normalized archaeal taxonomy based on genome phylogeny resolves widespread incomplete and uneven classifications.</title>
        <authorList>
            <person name="Rinke C."/>
            <person name="Chuvochina M."/>
            <person name="Mussig A.J."/>
            <person name="Chaumeil P.-A."/>
            <person name="Waite D.W."/>
            <person name="Whitman W.B."/>
            <person name="Parks D.H."/>
            <person name="Hugenholtz P."/>
        </authorList>
    </citation>
    <scope>NUCLEOTIDE SEQUENCE [LARGE SCALE GENOMIC DNA]</scope>
</reference>
<feature type="transmembrane region" description="Helical" evidence="1">
    <location>
        <begin position="7"/>
        <end position="30"/>
    </location>
</feature>
<proteinExistence type="predicted"/>
<dbReference type="InterPro" id="IPR044020">
    <property type="entry name" value="DUF5676"/>
</dbReference>
<protein>
    <submittedName>
        <fullName evidence="2">Uncharacterized protein</fullName>
    </submittedName>
</protein>
<name>A0A7J4JUT7_9ARCH</name>
<feature type="transmembrane region" description="Helical" evidence="1">
    <location>
        <begin position="57"/>
        <end position="78"/>
    </location>
</feature>
<dbReference type="AlphaFoldDB" id="A0A7J4JUT7"/>
<reference evidence="3" key="2">
    <citation type="submission" date="2021-03" db="EMBL/GenBank/DDBJ databases">
        <authorList>
            <person name="Jaffe A."/>
        </authorList>
    </citation>
    <scope>NUCLEOTIDE SEQUENCE</scope>
    <source>
        <strain evidence="3">RIFCSPLOWO2_01_FULL_43_13</strain>
    </source>
</reference>
<dbReference type="EMBL" id="DUFW01000041">
    <property type="protein sequence ID" value="HIH21543.1"/>
    <property type="molecule type" value="Genomic_DNA"/>
</dbReference>
<dbReference type="Pfam" id="PF18926">
    <property type="entry name" value="DUF5676"/>
    <property type="match status" value="1"/>
</dbReference>
<dbReference type="Proteomes" id="UP000590964">
    <property type="component" value="Unassembled WGS sequence"/>
</dbReference>
<evidence type="ECO:0000313" key="4">
    <source>
        <dbReference type="Proteomes" id="UP000590964"/>
    </source>
</evidence>
<accession>A0A7J4JUT7</accession>
<reference evidence="3" key="3">
    <citation type="submission" date="2021-05" db="EMBL/GenBank/DDBJ databases">
        <title>Protein family content uncovers lineage relationships and bacterial pathway maintenance mechanisms in DPANN archaea.</title>
        <authorList>
            <person name="Castelle C.J."/>
            <person name="Meheust R."/>
            <person name="Jaffe A.L."/>
            <person name="Seitz K."/>
            <person name="Gong X."/>
            <person name="Baker B.J."/>
            <person name="Banfield J.F."/>
        </authorList>
    </citation>
    <scope>NUCLEOTIDE SEQUENCE</scope>
    <source>
        <strain evidence="3">RIFCSPLOWO2_01_FULL_43_13</strain>
    </source>
</reference>